<proteinExistence type="predicted"/>
<reference evidence="2 3" key="1">
    <citation type="submission" date="2017-08" db="EMBL/GenBank/DDBJ databases">
        <title>Infants hospitalized years apart are colonized by the same room-sourced microbial strains.</title>
        <authorList>
            <person name="Brooks B."/>
            <person name="Olm M.R."/>
            <person name="Firek B.A."/>
            <person name="Baker R."/>
            <person name="Thomas B.C."/>
            <person name="Morowitz M.J."/>
            <person name="Banfield J.F."/>
        </authorList>
    </citation>
    <scope>NUCLEOTIDE SEQUENCE [LARGE SCALE GENOMIC DNA]</scope>
    <source>
        <strain evidence="2">S2_005_002_R2_29</strain>
    </source>
</reference>
<feature type="transmembrane region" description="Helical" evidence="1">
    <location>
        <begin position="12"/>
        <end position="30"/>
    </location>
</feature>
<gene>
    <name evidence="2" type="ORF">DI551_04415</name>
</gene>
<dbReference type="EMBL" id="QFQB01000021">
    <property type="protein sequence ID" value="PZQ46798.1"/>
    <property type="molecule type" value="Genomic_DNA"/>
</dbReference>
<keyword evidence="1" id="KW-1133">Transmembrane helix</keyword>
<protein>
    <submittedName>
        <fullName evidence="2">Uncharacterized protein</fullName>
    </submittedName>
</protein>
<organism evidence="2 3">
    <name type="scientific">Micavibrio aeruginosavorus</name>
    <dbReference type="NCBI Taxonomy" id="349221"/>
    <lineage>
        <taxon>Bacteria</taxon>
        <taxon>Pseudomonadati</taxon>
        <taxon>Bdellovibrionota</taxon>
        <taxon>Bdellovibrionia</taxon>
        <taxon>Bdellovibrionales</taxon>
        <taxon>Pseudobdellovibrionaceae</taxon>
        <taxon>Micavibrio</taxon>
    </lineage>
</organism>
<sequence>MTRPSSQSGSAFFIILIAIFIFGALSYAMMQGSRTAQSGLSSEQARLAANEIISNGDNVQKTVQTLRLRGCTNAQINPGANPNAPTDNSCDIYNLAGGKATFYKLPENYHDPKFPYNTTDVSADASYNVEETPTETTDLVYYVKFIKKDICLSINKILEIETDTNGDPPAETLEAWWQDYDGTFKTGGNGIGDDSDAPHENHSSGCYGDSTSGYTYYHVLLAQ</sequence>
<evidence type="ECO:0000313" key="2">
    <source>
        <dbReference type="EMBL" id="PZQ46798.1"/>
    </source>
</evidence>
<evidence type="ECO:0000256" key="1">
    <source>
        <dbReference type="SAM" id="Phobius"/>
    </source>
</evidence>
<name>A0A2W5N2E3_9BACT</name>
<dbReference type="AlphaFoldDB" id="A0A2W5N2E3"/>
<keyword evidence="1" id="KW-0472">Membrane</keyword>
<comment type="caution">
    <text evidence="2">The sequence shown here is derived from an EMBL/GenBank/DDBJ whole genome shotgun (WGS) entry which is preliminary data.</text>
</comment>
<accession>A0A2W5N2E3</accession>
<dbReference type="Proteomes" id="UP000249417">
    <property type="component" value="Unassembled WGS sequence"/>
</dbReference>
<evidence type="ECO:0000313" key="3">
    <source>
        <dbReference type="Proteomes" id="UP000249417"/>
    </source>
</evidence>
<keyword evidence="1" id="KW-0812">Transmembrane</keyword>